<evidence type="ECO:0000256" key="4">
    <source>
        <dbReference type="PROSITE-ProRule" id="PRU00502"/>
    </source>
</evidence>
<dbReference type="PANTHER" id="PTHR24006:SF827">
    <property type="entry name" value="UBIQUITIN CARBOXYL-TERMINAL HYDROLASE 34"/>
    <property type="match status" value="1"/>
</dbReference>
<dbReference type="GeneID" id="7199869"/>
<dbReference type="STRING" id="556484.B7FVH4"/>
<evidence type="ECO:0000256" key="2">
    <source>
        <dbReference type="ARBA" id="ARBA00022771"/>
    </source>
</evidence>
<reference evidence="8 9" key="1">
    <citation type="journal article" date="2008" name="Nature">
        <title>The Phaeodactylum genome reveals the evolutionary history of diatom genomes.</title>
        <authorList>
            <person name="Bowler C."/>
            <person name="Allen A.E."/>
            <person name="Badger J.H."/>
            <person name="Grimwood J."/>
            <person name="Jabbari K."/>
            <person name="Kuo A."/>
            <person name="Maheswari U."/>
            <person name="Martens C."/>
            <person name="Maumus F."/>
            <person name="Otillar R.P."/>
            <person name="Rayko E."/>
            <person name="Salamov A."/>
            <person name="Vandepoele K."/>
            <person name="Beszteri B."/>
            <person name="Gruber A."/>
            <person name="Heijde M."/>
            <person name="Katinka M."/>
            <person name="Mock T."/>
            <person name="Valentin K."/>
            <person name="Verret F."/>
            <person name="Berges J.A."/>
            <person name="Brownlee C."/>
            <person name="Cadoret J.P."/>
            <person name="Chiovitti A."/>
            <person name="Choi C.J."/>
            <person name="Coesel S."/>
            <person name="De Martino A."/>
            <person name="Detter J.C."/>
            <person name="Durkin C."/>
            <person name="Falciatore A."/>
            <person name="Fournet J."/>
            <person name="Haruta M."/>
            <person name="Huysman M.J."/>
            <person name="Jenkins B.D."/>
            <person name="Jiroutova K."/>
            <person name="Jorgensen R.E."/>
            <person name="Joubert Y."/>
            <person name="Kaplan A."/>
            <person name="Kroger N."/>
            <person name="Kroth P.G."/>
            <person name="La Roche J."/>
            <person name="Lindquist E."/>
            <person name="Lommer M."/>
            <person name="Martin-Jezequel V."/>
            <person name="Lopez P.J."/>
            <person name="Lucas S."/>
            <person name="Mangogna M."/>
            <person name="McGinnis K."/>
            <person name="Medlin L.K."/>
            <person name="Montsant A."/>
            <person name="Oudot-Le Secq M.P."/>
            <person name="Napoli C."/>
            <person name="Obornik M."/>
            <person name="Parker M.S."/>
            <person name="Petit J.L."/>
            <person name="Porcel B.M."/>
            <person name="Poulsen N."/>
            <person name="Robison M."/>
            <person name="Rychlewski L."/>
            <person name="Rynearson T.A."/>
            <person name="Schmutz J."/>
            <person name="Shapiro H."/>
            <person name="Siaut M."/>
            <person name="Stanley M."/>
            <person name="Sussman M.R."/>
            <person name="Taylor A.R."/>
            <person name="Vardi A."/>
            <person name="von Dassow P."/>
            <person name="Vyverman W."/>
            <person name="Willis A."/>
            <person name="Wyrwicz L.S."/>
            <person name="Rokhsar D.S."/>
            <person name="Weissenbach J."/>
            <person name="Armbrust E.V."/>
            <person name="Green B.R."/>
            <person name="Van de Peer Y."/>
            <person name="Grigoriev I.V."/>
        </authorList>
    </citation>
    <scope>NUCLEOTIDE SEQUENCE [LARGE SCALE GENOMIC DNA]</scope>
    <source>
        <strain evidence="8 9">CCAP 1055/1</strain>
    </source>
</reference>
<dbReference type="PROSITE" id="PS50271">
    <property type="entry name" value="ZF_UBP"/>
    <property type="match status" value="1"/>
</dbReference>
<dbReference type="SUPFAM" id="SSF54001">
    <property type="entry name" value="Cysteine proteinases"/>
    <property type="match status" value="1"/>
</dbReference>
<keyword evidence="3" id="KW-0862">Zinc</keyword>
<keyword evidence="1" id="KW-0479">Metal-binding</keyword>
<feature type="compositionally biased region" description="Low complexity" evidence="5">
    <location>
        <begin position="352"/>
        <end position="363"/>
    </location>
</feature>
<dbReference type="EMBL" id="CM000608">
    <property type="protein sequence ID" value="EEC49630.1"/>
    <property type="molecule type" value="Genomic_DNA"/>
</dbReference>
<dbReference type="GO" id="GO:0004843">
    <property type="term" value="F:cysteine-type deubiquitinase activity"/>
    <property type="evidence" value="ECO:0007669"/>
    <property type="project" value="InterPro"/>
</dbReference>
<evidence type="ECO:0000259" key="6">
    <source>
        <dbReference type="PROSITE" id="PS50235"/>
    </source>
</evidence>
<reference evidence="9" key="2">
    <citation type="submission" date="2008-08" db="EMBL/GenBank/DDBJ databases">
        <authorList>
            <consortium name="Diatom Consortium"/>
            <person name="Grigoriev I."/>
            <person name="Grimwood J."/>
            <person name="Kuo A."/>
            <person name="Otillar R.P."/>
            <person name="Salamov A."/>
            <person name="Detter J.C."/>
            <person name="Lindquist E."/>
            <person name="Shapiro H."/>
            <person name="Lucas S."/>
            <person name="Glavina del Rio T."/>
            <person name="Pitluck S."/>
            <person name="Rokhsar D."/>
            <person name="Bowler C."/>
        </authorList>
    </citation>
    <scope>GENOME REANNOTATION</scope>
    <source>
        <strain evidence="9">CCAP 1055/1</strain>
    </source>
</reference>
<dbReference type="Pfam" id="PF00443">
    <property type="entry name" value="UCH"/>
    <property type="match status" value="1"/>
</dbReference>
<dbReference type="Gene3D" id="3.30.40.10">
    <property type="entry name" value="Zinc/RING finger domain, C3HC4 (zinc finger)"/>
    <property type="match status" value="1"/>
</dbReference>
<dbReference type="HOGENOM" id="CLU_287078_0_0_1"/>
<evidence type="ECO:0000313" key="8">
    <source>
        <dbReference type="EMBL" id="EEC49630.1"/>
    </source>
</evidence>
<feature type="domain" description="USP" evidence="6">
    <location>
        <begin position="662"/>
        <end position="1074"/>
    </location>
</feature>
<dbReference type="SUPFAM" id="SSF57850">
    <property type="entry name" value="RING/U-box"/>
    <property type="match status" value="1"/>
</dbReference>
<protein>
    <submittedName>
        <fullName evidence="8">Uncharacterized protein</fullName>
    </submittedName>
</protein>
<evidence type="ECO:0000256" key="5">
    <source>
        <dbReference type="SAM" id="MobiDB-lite"/>
    </source>
</evidence>
<keyword evidence="9" id="KW-1185">Reference proteome</keyword>
<name>B7FVH4_PHATC</name>
<dbReference type="Proteomes" id="UP000000759">
    <property type="component" value="Chromosome 5"/>
</dbReference>
<accession>B7FVH4</accession>
<feature type="compositionally biased region" description="Polar residues" evidence="5">
    <location>
        <begin position="177"/>
        <end position="201"/>
    </location>
</feature>
<feature type="region of interest" description="Disordered" evidence="5">
    <location>
        <begin position="264"/>
        <end position="296"/>
    </location>
</feature>
<dbReference type="InterPro" id="IPR013083">
    <property type="entry name" value="Znf_RING/FYVE/PHD"/>
</dbReference>
<dbReference type="GO" id="GO:0005829">
    <property type="term" value="C:cytosol"/>
    <property type="evidence" value="ECO:0007669"/>
    <property type="project" value="TreeGrafter"/>
</dbReference>
<dbReference type="InterPro" id="IPR018200">
    <property type="entry name" value="USP_CS"/>
</dbReference>
<dbReference type="PROSITE" id="PS50235">
    <property type="entry name" value="USP_3"/>
    <property type="match status" value="1"/>
</dbReference>
<evidence type="ECO:0000313" key="9">
    <source>
        <dbReference type="Proteomes" id="UP000000759"/>
    </source>
</evidence>
<dbReference type="PROSITE" id="PS00973">
    <property type="entry name" value="USP_2"/>
    <property type="match status" value="1"/>
</dbReference>
<keyword evidence="2 4" id="KW-0863">Zinc-finger</keyword>
<dbReference type="OrthoDB" id="47475at2759"/>
<dbReference type="RefSeq" id="XP_002178932.1">
    <property type="nucleotide sequence ID" value="XM_002178896.1"/>
</dbReference>
<evidence type="ECO:0000259" key="7">
    <source>
        <dbReference type="PROSITE" id="PS50271"/>
    </source>
</evidence>
<dbReference type="eggNOG" id="KOG1867">
    <property type="taxonomic scope" value="Eukaryota"/>
</dbReference>
<feature type="region of interest" description="Disordered" evidence="5">
    <location>
        <begin position="352"/>
        <end position="371"/>
    </location>
</feature>
<dbReference type="Pfam" id="PF02148">
    <property type="entry name" value="zf-UBP"/>
    <property type="match status" value="1"/>
</dbReference>
<evidence type="ECO:0000256" key="1">
    <source>
        <dbReference type="ARBA" id="ARBA00022723"/>
    </source>
</evidence>
<dbReference type="GO" id="GO:0005634">
    <property type="term" value="C:nucleus"/>
    <property type="evidence" value="ECO:0007669"/>
    <property type="project" value="TreeGrafter"/>
</dbReference>
<dbReference type="KEGG" id="pti:PHATRDRAFT_44745"/>
<dbReference type="Gene3D" id="3.90.70.10">
    <property type="entry name" value="Cysteine proteinases"/>
    <property type="match status" value="1"/>
</dbReference>
<feature type="region of interest" description="Disordered" evidence="5">
    <location>
        <begin position="138"/>
        <end position="161"/>
    </location>
</feature>
<evidence type="ECO:0000256" key="3">
    <source>
        <dbReference type="ARBA" id="ARBA00022833"/>
    </source>
</evidence>
<organism evidence="8 9">
    <name type="scientific">Phaeodactylum tricornutum (strain CCAP 1055/1)</name>
    <dbReference type="NCBI Taxonomy" id="556484"/>
    <lineage>
        <taxon>Eukaryota</taxon>
        <taxon>Sar</taxon>
        <taxon>Stramenopiles</taxon>
        <taxon>Ochrophyta</taxon>
        <taxon>Bacillariophyta</taxon>
        <taxon>Bacillariophyceae</taxon>
        <taxon>Bacillariophycidae</taxon>
        <taxon>Naviculales</taxon>
        <taxon>Phaeodactylaceae</taxon>
        <taxon>Phaeodactylum</taxon>
    </lineage>
</organism>
<proteinExistence type="predicted"/>
<feature type="domain" description="UBP-type" evidence="7">
    <location>
        <begin position="464"/>
        <end position="570"/>
    </location>
</feature>
<dbReference type="AlphaFoldDB" id="B7FVH4"/>
<feature type="region of interest" description="Disordered" evidence="5">
    <location>
        <begin position="174"/>
        <end position="207"/>
    </location>
</feature>
<dbReference type="InParanoid" id="B7FVH4"/>
<sequence>MKSFLLKQQFPDHDKALRHAEDSLEAFESKSNHGVPDTLVRQACACPHLREVLPDALQLDYVETSTGNFVLANPVHSLHLTAHLDAAWLKALKEEPIMYGEEQERMMAVRTPGLAETFHPWLKSQTLIPFQRTRVESETDSVKASASVEPPPHSSNKDDLEKAKVPIAAGVPVQKSLDAQSTETTATLADVTSSGGDSISRTMLPPDSLTKELLKKSASGAVEAKELSLSNPETSLSNEKSKLPLASAPLVSETAQVAIPASIPSSAGKLQPPVTQDSIASPSMTHTSNTATSIPKPISVKTDQGLPSLASPAQDANHLSDTRFWSLQAQEDQIRILHRALLSKRTAALAKSKTSASISTAGSPATKKRKAESKAVSISSLSAWKHYENNVPTAVLTPDEEDDYHDQMTAATRKVEKWMEHYRLARESYWQMRKQSGMGIETSQTRPFGAMDDDSEAGVDTGGLLCRQCFSNEPSWMPSLSGKPKIRQICRGDQLMRCLECTFVGCGPSSTAPSSEQHILRHFLLSNHKLGVTCGREARVYCLQCGDFVYHEIFDHERDRVDLATKLPWQAWKPHPVQRSFDALQFMRIQDQGIFWRGMIAAFPPLVPIEHVRAAQFCRLRQVLFSGEWDLLPLMTSSTAKSFARAQWEKPIFQRGRILAPVGMYNLGNTCYQSAVLQCLVNCAPVQKYFLEQVGHHHSSCQMYRKTAGRSMSSASSSKSKAHSVCLACEIDKILLDYVGSSMGIDVRQALLDVCLPERRIFLQASTKKASSTFNTPIKQGEPLAPTEMLAATWVCKGMEHLAGYEQRDAHEFLHGFLEALGKHTQLYREKMYKMISTVQPSNALMPLENPIEHDFVKKTFEGKLRSVLICQECGSKRTQLESFLSISLPLSSEVQRVTTALPGDSDPYIANGKLSVERCLRHFTLPELLSAPIDCPSCKKKTQTKKQHVVSKLPNVLCLHLKRFDAAQNKKIEDFVAFPARNLNMGPYLPHWCEVTSAPEIGGNSLQSAQVMYSLFATVNHFGNLQSGHYVANVKVNEKWFHCNDAHVAQAGIGIGEREVLQSNAYLLFYIRSK</sequence>
<dbReference type="InterPro" id="IPR038765">
    <property type="entry name" value="Papain-like_cys_pep_sf"/>
</dbReference>
<dbReference type="InterPro" id="IPR028889">
    <property type="entry name" value="USP"/>
</dbReference>
<feature type="compositionally biased region" description="Polar residues" evidence="5">
    <location>
        <begin position="273"/>
        <end position="293"/>
    </location>
</feature>
<dbReference type="GO" id="GO:0008270">
    <property type="term" value="F:zinc ion binding"/>
    <property type="evidence" value="ECO:0007669"/>
    <property type="project" value="UniProtKB-KW"/>
</dbReference>
<dbReference type="InterPro" id="IPR001394">
    <property type="entry name" value="Peptidase_C19_UCH"/>
</dbReference>
<dbReference type="GO" id="GO:0016579">
    <property type="term" value="P:protein deubiquitination"/>
    <property type="evidence" value="ECO:0007669"/>
    <property type="project" value="InterPro"/>
</dbReference>
<gene>
    <name evidence="8" type="ORF">PHATRDRAFT_44745</name>
</gene>
<dbReference type="PaxDb" id="2850-Phatr44745"/>
<dbReference type="PANTHER" id="PTHR24006">
    <property type="entry name" value="UBIQUITIN CARBOXYL-TERMINAL HYDROLASE"/>
    <property type="match status" value="1"/>
</dbReference>
<dbReference type="InterPro" id="IPR050164">
    <property type="entry name" value="Peptidase_C19"/>
</dbReference>
<dbReference type="InterPro" id="IPR001607">
    <property type="entry name" value="Znf_UBP"/>
</dbReference>